<organism evidence="1 2">
    <name type="scientific">Raineyella antarctica</name>
    <dbReference type="NCBI Taxonomy" id="1577474"/>
    <lineage>
        <taxon>Bacteria</taxon>
        <taxon>Bacillati</taxon>
        <taxon>Actinomycetota</taxon>
        <taxon>Actinomycetes</taxon>
        <taxon>Propionibacteriales</taxon>
        <taxon>Propionibacteriaceae</taxon>
        <taxon>Raineyella</taxon>
    </lineage>
</organism>
<protein>
    <submittedName>
        <fullName evidence="1">Uncharacterized protein</fullName>
    </submittedName>
</protein>
<proteinExistence type="predicted"/>
<sequence length="37" mass="4305">MMDRNETSKKSFAEIWMDGFRQTAEEQAKAESFGISF</sequence>
<reference evidence="1 2" key="1">
    <citation type="submission" date="2016-06" db="EMBL/GenBank/DDBJ databases">
        <authorList>
            <person name="Olsen C.W."/>
            <person name="Carey S."/>
            <person name="Hinshaw L."/>
            <person name="Karasin A.I."/>
        </authorList>
    </citation>
    <scope>NUCLEOTIDE SEQUENCE [LARGE SCALE GENOMIC DNA]</scope>
    <source>
        <strain evidence="1 2">LZ-22</strain>
    </source>
</reference>
<dbReference type="EMBL" id="FMYF01000022">
    <property type="protein sequence ID" value="SDC09042.1"/>
    <property type="molecule type" value="Genomic_DNA"/>
</dbReference>
<accession>A0A1G6IR44</accession>
<evidence type="ECO:0000313" key="2">
    <source>
        <dbReference type="Proteomes" id="UP000199086"/>
    </source>
</evidence>
<name>A0A1G6IR44_9ACTN</name>
<dbReference type="Proteomes" id="UP000199086">
    <property type="component" value="Unassembled WGS sequence"/>
</dbReference>
<gene>
    <name evidence="1" type="ORF">GA0111570_1225</name>
</gene>
<keyword evidence="2" id="KW-1185">Reference proteome</keyword>
<evidence type="ECO:0000313" key="1">
    <source>
        <dbReference type="EMBL" id="SDC09042.1"/>
    </source>
</evidence>
<dbReference type="AlphaFoldDB" id="A0A1G6IR44"/>